<feature type="compositionally biased region" description="Basic and acidic residues" evidence="1">
    <location>
        <begin position="275"/>
        <end position="287"/>
    </location>
</feature>
<feature type="transmembrane region" description="Helical" evidence="2">
    <location>
        <begin position="175"/>
        <end position="195"/>
    </location>
</feature>
<protein>
    <submittedName>
        <fullName evidence="3">Uncharacterized protein</fullName>
    </submittedName>
</protein>
<keyword evidence="4" id="KW-1185">Reference proteome</keyword>
<keyword evidence="2" id="KW-0472">Membrane</keyword>
<evidence type="ECO:0000256" key="2">
    <source>
        <dbReference type="SAM" id="Phobius"/>
    </source>
</evidence>
<evidence type="ECO:0000256" key="1">
    <source>
        <dbReference type="SAM" id="MobiDB-lite"/>
    </source>
</evidence>
<keyword evidence="2" id="KW-1133">Transmembrane helix</keyword>
<dbReference type="Proteomes" id="UP000572680">
    <property type="component" value="Unassembled WGS sequence"/>
</dbReference>
<sequence length="300" mass="31339">MRRPHRRLRPAGRRGEPVVGAAVRVLALRRLPVLGLPERRLGVLRSALLGLPPGVVARLRAAVLRLAPRVAARRLPVLGSAVLGSAVLGLPVLRLALLRTALLGLAPGVVALLRAAQRRLLALLAGRLLVLGLPPRVLLARRLVLLAPRVLLLSVLRGAVPMLRSAVLGLRMLRLALLGLPPGVVAGGLLAPRVAARLLSVLRAAVLGLSVLGLPVLLVGLAAGLSLRPSGGMRRGNPWWLLVLVPAGTTRAAPGAGQVGAAAQAEQVARLERLVTDRTSQGRHDTSPARTPARSSVVTR</sequence>
<feature type="transmembrane region" description="Helical" evidence="2">
    <location>
        <begin position="70"/>
        <end position="90"/>
    </location>
</feature>
<proteinExistence type="predicted"/>
<keyword evidence="2" id="KW-0812">Transmembrane</keyword>
<organism evidence="3 4">
    <name type="scientific">Actinomadura namibiensis</name>
    <dbReference type="NCBI Taxonomy" id="182080"/>
    <lineage>
        <taxon>Bacteria</taxon>
        <taxon>Bacillati</taxon>
        <taxon>Actinomycetota</taxon>
        <taxon>Actinomycetes</taxon>
        <taxon>Streptosporangiales</taxon>
        <taxon>Thermomonosporaceae</taxon>
        <taxon>Actinomadura</taxon>
    </lineage>
</organism>
<name>A0A7W3LI47_ACTNM</name>
<evidence type="ECO:0000313" key="4">
    <source>
        <dbReference type="Proteomes" id="UP000572680"/>
    </source>
</evidence>
<accession>A0A7W3LI47</accession>
<evidence type="ECO:0000313" key="3">
    <source>
        <dbReference type="EMBL" id="MBA8948531.1"/>
    </source>
</evidence>
<feature type="transmembrane region" description="Helical" evidence="2">
    <location>
        <begin position="201"/>
        <end position="225"/>
    </location>
</feature>
<dbReference type="RefSeq" id="WP_182841152.1">
    <property type="nucleotide sequence ID" value="NZ_BAAALP010000030.1"/>
</dbReference>
<reference evidence="3 4" key="1">
    <citation type="submission" date="2020-08" db="EMBL/GenBank/DDBJ databases">
        <title>Genomic Encyclopedia of Type Strains, Phase IV (KMG-IV): sequencing the most valuable type-strain genomes for metagenomic binning, comparative biology and taxonomic classification.</title>
        <authorList>
            <person name="Goeker M."/>
        </authorList>
    </citation>
    <scope>NUCLEOTIDE SEQUENCE [LARGE SCALE GENOMIC DNA]</scope>
    <source>
        <strain evidence="3 4">DSM 44197</strain>
    </source>
</reference>
<comment type="caution">
    <text evidence="3">The sequence shown here is derived from an EMBL/GenBank/DDBJ whole genome shotgun (WGS) entry which is preliminary data.</text>
</comment>
<dbReference type="AlphaFoldDB" id="A0A7W3LI47"/>
<gene>
    <name evidence="3" type="ORF">HNR61_000129</name>
</gene>
<dbReference type="EMBL" id="JACJIA010000001">
    <property type="protein sequence ID" value="MBA8948531.1"/>
    <property type="molecule type" value="Genomic_DNA"/>
</dbReference>
<feature type="transmembrane region" description="Helical" evidence="2">
    <location>
        <begin position="143"/>
        <end position="163"/>
    </location>
</feature>
<feature type="region of interest" description="Disordered" evidence="1">
    <location>
        <begin position="275"/>
        <end position="300"/>
    </location>
</feature>